<protein>
    <submittedName>
        <fullName evidence="2">DUF4314 domain-containing protein</fullName>
    </submittedName>
</protein>
<dbReference type="InterPro" id="IPR036162">
    <property type="entry name" value="Resolvase-like_N_sf"/>
</dbReference>
<accession>A0A415S7A0</accession>
<dbReference type="AlphaFoldDB" id="A0A415S7A0"/>
<sequence>MHRKIFLCNIRKNKRRFTMNVAIYLRVNQQIEEIDECMVLWRERALLYCKQKQYIPVIIMEISAVGEAAEEYGLDKLEELFRKKCIAGIVTYDISMLTQDIKKLIRFCNVLYGHNIRMDSISQGILEKSFIKKVINHSNNCTNGEQRPEVQKNLKELFPIGSRVKLERIYSSRGNGLTMGDLGTVLAVDDTGILRIAWDILDGRPLYLHLDVDACQCIMRKEQIDKFLKDLCQIPFHNISRLEDWIALILEPAFPCVSIYRNKVKKNIFVDLGVTAFTKEKAILDIKYKVGKHSELSVSSAKIKDLDKKKKRGFGRNKATTT</sequence>
<evidence type="ECO:0000313" key="2">
    <source>
        <dbReference type="EMBL" id="RHM72771.1"/>
    </source>
</evidence>
<evidence type="ECO:0000259" key="1">
    <source>
        <dbReference type="Pfam" id="PF14192"/>
    </source>
</evidence>
<dbReference type="SUPFAM" id="SSF53041">
    <property type="entry name" value="Resolvase-like"/>
    <property type="match status" value="1"/>
</dbReference>
<name>A0A415S7A0_MEDGN</name>
<dbReference type="Pfam" id="PF14192">
    <property type="entry name" value="DUF4314"/>
    <property type="match status" value="1"/>
</dbReference>
<dbReference type="GO" id="GO:0000150">
    <property type="term" value="F:DNA strand exchange activity"/>
    <property type="evidence" value="ECO:0007669"/>
    <property type="project" value="InterPro"/>
</dbReference>
<evidence type="ECO:0000313" key="3">
    <source>
        <dbReference type="Proteomes" id="UP000285610"/>
    </source>
</evidence>
<proteinExistence type="predicted"/>
<organism evidence="2 3">
    <name type="scientific">Mediterraneibacter gnavus</name>
    <name type="common">Ruminococcus gnavus</name>
    <dbReference type="NCBI Taxonomy" id="33038"/>
    <lineage>
        <taxon>Bacteria</taxon>
        <taxon>Bacillati</taxon>
        <taxon>Bacillota</taxon>
        <taxon>Clostridia</taxon>
        <taxon>Lachnospirales</taxon>
        <taxon>Lachnospiraceae</taxon>
        <taxon>Mediterraneibacter</taxon>
    </lineage>
</organism>
<gene>
    <name evidence="2" type="ORF">DWZ50_13235</name>
</gene>
<reference evidence="2 3" key="1">
    <citation type="submission" date="2018-08" db="EMBL/GenBank/DDBJ databases">
        <title>A genome reference for cultivated species of the human gut microbiota.</title>
        <authorList>
            <person name="Zou Y."/>
            <person name="Xue W."/>
            <person name="Luo G."/>
        </authorList>
    </citation>
    <scope>NUCLEOTIDE SEQUENCE [LARGE SCALE GENOMIC DNA]</scope>
    <source>
        <strain evidence="2 3">AF33-12</strain>
    </source>
</reference>
<comment type="caution">
    <text evidence="2">The sequence shown here is derived from an EMBL/GenBank/DDBJ whole genome shotgun (WGS) entry which is preliminary data.</text>
</comment>
<dbReference type="Proteomes" id="UP000285610">
    <property type="component" value="Unassembled WGS sequence"/>
</dbReference>
<dbReference type="EMBL" id="QRQE01000035">
    <property type="protein sequence ID" value="RHM72771.1"/>
    <property type="molecule type" value="Genomic_DNA"/>
</dbReference>
<feature type="domain" description="DUF4314" evidence="1">
    <location>
        <begin position="151"/>
        <end position="217"/>
    </location>
</feature>
<dbReference type="InterPro" id="IPR025463">
    <property type="entry name" value="DUF4314"/>
</dbReference>
<dbReference type="GO" id="GO:0003677">
    <property type="term" value="F:DNA binding"/>
    <property type="evidence" value="ECO:0007669"/>
    <property type="project" value="InterPro"/>
</dbReference>